<evidence type="ECO:0000256" key="1">
    <source>
        <dbReference type="SAM" id="MobiDB-lite"/>
    </source>
</evidence>
<feature type="compositionally biased region" description="Low complexity" evidence="1">
    <location>
        <begin position="42"/>
        <end position="57"/>
    </location>
</feature>
<organism evidence="2 3">
    <name type="scientific">Pseudopithomyces chartarum</name>
    <dbReference type="NCBI Taxonomy" id="1892770"/>
    <lineage>
        <taxon>Eukaryota</taxon>
        <taxon>Fungi</taxon>
        <taxon>Dikarya</taxon>
        <taxon>Ascomycota</taxon>
        <taxon>Pezizomycotina</taxon>
        <taxon>Dothideomycetes</taxon>
        <taxon>Pleosporomycetidae</taxon>
        <taxon>Pleosporales</taxon>
        <taxon>Massarineae</taxon>
        <taxon>Didymosphaeriaceae</taxon>
        <taxon>Pseudopithomyces</taxon>
    </lineage>
</organism>
<feature type="compositionally biased region" description="Polar residues" evidence="1">
    <location>
        <begin position="548"/>
        <end position="558"/>
    </location>
</feature>
<comment type="caution">
    <text evidence="2">The sequence shown here is derived from an EMBL/GenBank/DDBJ whole genome shotgun (WGS) entry which is preliminary data.</text>
</comment>
<feature type="compositionally biased region" description="Polar residues" evidence="1">
    <location>
        <begin position="670"/>
        <end position="681"/>
    </location>
</feature>
<dbReference type="AlphaFoldDB" id="A0AAN6M185"/>
<sequence length="752" mass="81784">MSYPKFDTKNATEDFSSVVDEMTTAAQLKPGKANMSAPLPPSSSASTSAPPVSTVTPVEEHSGPVGSKFLIDDSPLDYSEMRTWSEYEVSQFDAAQTLFPSAGQYTACGSSYSAYDFIQEAVGILSAKYTAPQKMAICDGIGRYYEHFLVDLGAPAPFQWKHVKGDASLIEKVSQFLEVFAKLTREQTRTAYPLDTKKSIHGAAKALLQLYSQSEKIQPTAMQFSSSPTAIPSPDAWKFSSPVTSPTGNPFNLSSSPPTGGLSGSLKPWELVTPTSISTFAPVEDTTSSLAQSFSNIFGTNHTIHGNIWDKLSKSQSTGDDAEIVKDDKAQSISFEDRTEAYLDQRSKYAPQNLSLHNAAFQPNNDELLPKMQELRNLELNLELIESCCVEKDALLGGMVLSPNSITVATSKNTLFDAELTSLTPFELSKHLDTRIQLLKLDIASAQLLLDQKCTRLALLESGADSLSQNRNAHGVAQEVMELRVQKLKGRIRYIESYQTLTGQNDGRMPALSYEAILESGLSIRKKPNEQIADNIFRSICSEDPVQWTSSNHATSDPENGIEPKPKNSTHNNVAESDALGLQVDQTEVSENQENVPCDTSDLVYGHEELDDAISEDLGGKSLEHEKQLEMQEQVISAQAKQAVRLNVEVDGTDQETRASATVGSDDENTATGEFQLSNDDSQSDDIEDENTSSILAASKGTDALTNASLGSSENLNTHVNQVLASGTDSSKSLEGQYKVLDLAKMFGKLKD</sequence>
<reference evidence="2 3" key="1">
    <citation type="submission" date="2021-02" db="EMBL/GenBank/DDBJ databases">
        <title>Genome assembly of Pseudopithomyces chartarum.</title>
        <authorList>
            <person name="Jauregui R."/>
            <person name="Singh J."/>
            <person name="Voisey C."/>
        </authorList>
    </citation>
    <scope>NUCLEOTIDE SEQUENCE [LARGE SCALE GENOMIC DNA]</scope>
    <source>
        <strain evidence="2 3">AGR01</strain>
    </source>
</reference>
<dbReference type="Proteomes" id="UP001280581">
    <property type="component" value="Unassembled WGS sequence"/>
</dbReference>
<name>A0AAN6M185_9PLEO</name>
<gene>
    <name evidence="2" type="ORF">GRF29_69g1187354</name>
</gene>
<keyword evidence="3" id="KW-1185">Reference proteome</keyword>
<accession>A0AAN6M185</accession>
<protein>
    <submittedName>
        <fullName evidence="2">Uncharacterized protein</fullName>
    </submittedName>
</protein>
<proteinExistence type="predicted"/>
<evidence type="ECO:0000313" key="2">
    <source>
        <dbReference type="EMBL" id="KAK3209220.1"/>
    </source>
</evidence>
<feature type="region of interest" description="Disordered" evidence="1">
    <location>
        <begin position="650"/>
        <end position="690"/>
    </location>
</feature>
<feature type="region of interest" description="Disordered" evidence="1">
    <location>
        <begin position="548"/>
        <end position="573"/>
    </location>
</feature>
<feature type="region of interest" description="Disordered" evidence="1">
    <location>
        <begin position="22"/>
        <end position="68"/>
    </location>
</feature>
<evidence type="ECO:0000313" key="3">
    <source>
        <dbReference type="Proteomes" id="UP001280581"/>
    </source>
</evidence>
<dbReference type="EMBL" id="WVTA01000006">
    <property type="protein sequence ID" value="KAK3209220.1"/>
    <property type="molecule type" value="Genomic_DNA"/>
</dbReference>